<name>A0A8B6M374_METTU</name>
<evidence type="ECO:0000313" key="2">
    <source>
        <dbReference type="Proteomes" id="UP000485880"/>
    </source>
</evidence>
<dbReference type="AlphaFoldDB" id="A0A8B6M374"/>
<sequence length="151" mass="16321">MPAPRVDVDASALMDARFALDRAADSNDRAYPAALIAFVHLLAHNSGQSAVFPMGAVAPLRLTRMLRLTRSCHFQFKAAIAQRELIEQVYKANHGDAQARVHRPKINGGLARFAASIRAHLRLPSKGGGDTSELYLFSFNAYNGSASAGTE</sequence>
<organism evidence="1 2">
    <name type="scientific">Methylocella tundrae</name>
    <dbReference type="NCBI Taxonomy" id="227605"/>
    <lineage>
        <taxon>Bacteria</taxon>
        <taxon>Pseudomonadati</taxon>
        <taxon>Pseudomonadota</taxon>
        <taxon>Alphaproteobacteria</taxon>
        <taxon>Hyphomicrobiales</taxon>
        <taxon>Beijerinckiaceae</taxon>
        <taxon>Methylocella</taxon>
    </lineage>
</organism>
<gene>
    <name evidence="1" type="ORF">MPC4_110010</name>
</gene>
<proteinExistence type="predicted"/>
<accession>A0A8B6M374</accession>
<reference evidence="1 2" key="1">
    <citation type="submission" date="2019-05" db="EMBL/GenBank/DDBJ databases">
        <authorList>
            <person name="Farhan Ul Haque M."/>
        </authorList>
    </citation>
    <scope>NUCLEOTIDE SEQUENCE [LARGE SCALE GENOMIC DNA]</scope>
    <source>
        <strain evidence="1">2</strain>
    </source>
</reference>
<protein>
    <submittedName>
        <fullName evidence="1">Uncharacterized protein</fullName>
    </submittedName>
</protein>
<keyword evidence="2" id="KW-1185">Reference proteome</keyword>
<dbReference type="EMBL" id="CABFMQ020000013">
    <property type="protein sequence ID" value="VTZ48710.1"/>
    <property type="molecule type" value="Genomic_DNA"/>
</dbReference>
<dbReference type="Proteomes" id="UP000485880">
    <property type="component" value="Unassembled WGS sequence"/>
</dbReference>
<comment type="caution">
    <text evidence="1">The sequence shown here is derived from an EMBL/GenBank/DDBJ whole genome shotgun (WGS) entry which is preliminary data.</text>
</comment>
<evidence type="ECO:0000313" key="1">
    <source>
        <dbReference type="EMBL" id="VTZ48710.1"/>
    </source>
</evidence>